<dbReference type="EMBL" id="PDNB01000017">
    <property type="protein sequence ID" value="PGH16422.1"/>
    <property type="molecule type" value="Genomic_DNA"/>
</dbReference>
<dbReference type="AlphaFoldDB" id="A0A2B7Y6C3"/>
<reference evidence="2 3" key="1">
    <citation type="submission" date="2017-10" db="EMBL/GenBank/DDBJ databases">
        <title>Comparative genomics in systemic dimorphic fungi from Ajellomycetaceae.</title>
        <authorList>
            <person name="Munoz J.F."/>
            <person name="Mcewen J.G."/>
            <person name="Clay O.K."/>
            <person name="Cuomo C.A."/>
        </authorList>
    </citation>
    <scope>NUCLEOTIDE SEQUENCE [LARGE SCALE GENOMIC DNA]</scope>
    <source>
        <strain evidence="2 3">UAMH5409</strain>
    </source>
</reference>
<dbReference type="PANTHER" id="PTHR33266:SF1">
    <property type="entry name" value="F-BOX DOMAIN-CONTAINING PROTEIN"/>
    <property type="match status" value="1"/>
</dbReference>
<dbReference type="PANTHER" id="PTHR33266">
    <property type="entry name" value="CHROMOSOME 15, WHOLE GENOME SHOTGUN SEQUENCE"/>
    <property type="match status" value="1"/>
</dbReference>
<feature type="region of interest" description="Disordered" evidence="1">
    <location>
        <begin position="1"/>
        <end position="47"/>
    </location>
</feature>
<protein>
    <submittedName>
        <fullName evidence="2">Uncharacterized protein</fullName>
    </submittedName>
</protein>
<feature type="region of interest" description="Disordered" evidence="1">
    <location>
        <begin position="645"/>
        <end position="678"/>
    </location>
</feature>
<proteinExistence type="predicted"/>
<sequence>MEPHPSEERNDDVAGPSLPQPAYGQAEPPQQTFSADDTGDVLPPLSGAQEDKSAWRKFGNMGDLFKYTKWDQKHMPDTQELLGRHLKYKAAALRITFTMNCLPMISRNYWEKLPLSYGVGVADEKADDLFHTWAQIKNIDYLLDWAFARKYADFFIKILSKPKPEPIMVSGTAEAAFHGKEKLLPNGQRPSQAVFEKLLEYFTQYAPQKFLAPYSSVVGPSGISKSFAIQQLAVDYGLYVAYSSLAAKDSLAYPSRSSIADYIPDSSTEIAPLVRFFEAHIVISLLQVGICKEINIYPAGFYSLQVREEYKPYQQFFAKVVADFYGKNLVEYKPFEDGDSEIKEFLDKEARAKSYSRDAKRQYPEGDHMGTFFGILLDTTSKVGNFPPPAVHDRSQKTTRPDTPKSLYPPIYNIATMDIFCEDSTEVFDGSTKAIIRNWSCGRPLWPMRIQDLSVSDKQLEDVLLLVRQKLSGKGKVRALALFSQRINFYVVLPKLAEEMVSSYLRFITYINPNRDLLRTTQPSEPILANAAALIMSDAETRREVVEQFAESSFEGSIHPGDLGEMVAALLFLFANDEVQFPQRRRAALPKPIALSDFILSLFGKNIENDVGQVMETDEEMGAMWKNSRIFFNHFVKLCPNRFAESPRQKNHPRKSRKAAGASLSGGTSSTSGDGYQWPPKDKRLVLLALGLDKDVCPNVNQCNGTDRSGDFEILSLLQDLLDCIPGTTLPEDADLEYVNRSMPLDSDAGQEPPAEHEAPAHQAVAADQGAGHYSQQPPAHQETPADQELDIQ</sequence>
<dbReference type="OrthoDB" id="4225869at2759"/>
<feature type="compositionally biased region" description="Low complexity" evidence="1">
    <location>
        <begin position="659"/>
        <end position="675"/>
    </location>
</feature>
<evidence type="ECO:0000313" key="3">
    <source>
        <dbReference type="Proteomes" id="UP000223968"/>
    </source>
</evidence>
<feature type="compositionally biased region" description="Low complexity" evidence="1">
    <location>
        <begin position="761"/>
        <end position="773"/>
    </location>
</feature>
<evidence type="ECO:0000313" key="2">
    <source>
        <dbReference type="EMBL" id="PGH16422.1"/>
    </source>
</evidence>
<feature type="region of interest" description="Disordered" evidence="1">
    <location>
        <begin position="744"/>
        <end position="793"/>
    </location>
</feature>
<accession>A0A2B7Y6C3</accession>
<comment type="caution">
    <text evidence="2">The sequence shown here is derived from an EMBL/GenBank/DDBJ whole genome shotgun (WGS) entry which is preliminary data.</text>
</comment>
<feature type="compositionally biased region" description="Basic residues" evidence="1">
    <location>
        <begin position="649"/>
        <end position="658"/>
    </location>
</feature>
<organism evidence="2 3">
    <name type="scientific">Helicocarpus griseus UAMH5409</name>
    <dbReference type="NCBI Taxonomy" id="1447875"/>
    <lineage>
        <taxon>Eukaryota</taxon>
        <taxon>Fungi</taxon>
        <taxon>Dikarya</taxon>
        <taxon>Ascomycota</taxon>
        <taxon>Pezizomycotina</taxon>
        <taxon>Eurotiomycetes</taxon>
        <taxon>Eurotiomycetidae</taxon>
        <taxon>Onygenales</taxon>
        <taxon>Ajellomycetaceae</taxon>
        <taxon>Helicocarpus</taxon>
    </lineage>
</organism>
<gene>
    <name evidence="2" type="ORF">AJ79_01753</name>
</gene>
<name>A0A2B7Y6C3_9EURO</name>
<dbReference type="Proteomes" id="UP000223968">
    <property type="component" value="Unassembled WGS sequence"/>
</dbReference>
<keyword evidence="3" id="KW-1185">Reference proteome</keyword>
<dbReference type="STRING" id="1447875.A0A2B7Y6C3"/>
<feature type="compositionally biased region" description="Basic and acidic residues" evidence="1">
    <location>
        <begin position="1"/>
        <end position="12"/>
    </location>
</feature>
<evidence type="ECO:0000256" key="1">
    <source>
        <dbReference type="SAM" id="MobiDB-lite"/>
    </source>
</evidence>